<name>A0A644YY07_9ZZZZ</name>
<proteinExistence type="predicted"/>
<evidence type="ECO:0000313" key="1">
    <source>
        <dbReference type="EMBL" id="MPM33189.1"/>
    </source>
</evidence>
<gene>
    <name evidence="1" type="ORF">SDC9_79758</name>
</gene>
<accession>A0A644YY07</accession>
<protein>
    <submittedName>
        <fullName evidence="1">Uncharacterized protein</fullName>
    </submittedName>
</protein>
<dbReference type="EMBL" id="VSSQ01006582">
    <property type="protein sequence ID" value="MPM33189.1"/>
    <property type="molecule type" value="Genomic_DNA"/>
</dbReference>
<dbReference type="AlphaFoldDB" id="A0A644YY07"/>
<reference evidence="1" key="1">
    <citation type="submission" date="2019-08" db="EMBL/GenBank/DDBJ databases">
        <authorList>
            <person name="Kucharzyk K."/>
            <person name="Murdoch R.W."/>
            <person name="Higgins S."/>
            <person name="Loffler F."/>
        </authorList>
    </citation>
    <scope>NUCLEOTIDE SEQUENCE</scope>
</reference>
<sequence length="94" mass="10486">MLLASRHPAEGRLVQSLPQLLLHVPAGLPGDLTGVQRRMQLEEERFALLQGRRSAKNVAQLFKLFIPSFAVGIHKSLTDIFFYCIPYGNLLASI</sequence>
<comment type="caution">
    <text evidence="1">The sequence shown here is derived from an EMBL/GenBank/DDBJ whole genome shotgun (WGS) entry which is preliminary data.</text>
</comment>
<organism evidence="1">
    <name type="scientific">bioreactor metagenome</name>
    <dbReference type="NCBI Taxonomy" id="1076179"/>
    <lineage>
        <taxon>unclassified sequences</taxon>
        <taxon>metagenomes</taxon>
        <taxon>ecological metagenomes</taxon>
    </lineage>
</organism>